<dbReference type="AlphaFoldDB" id="A0AAI8VPF6"/>
<dbReference type="GO" id="GO:0030126">
    <property type="term" value="C:COPI vesicle coat"/>
    <property type="evidence" value="ECO:0007669"/>
    <property type="project" value="TreeGrafter"/>
</dbReference>
<evidence type="ECO:0000313" key="4">
    <source>
        <dbReference type="EMBL" id="CAJ2508645.1"/>
    </source>
</evidence>
<proteinExistence type="predicted"/>
<dbReference type="PANTHER" id="PTHR19876">
    <property type="entry name" value="COATOMER"/>
    <property type="match status" value="1"/>
</dbReference>
<keyword evidence="5" id="KW-1185">Reference proteome</keyword>
<feature type="repeat" description="WD" evidence="3">
    <location>
        <begin position="84"/>
        <end position="125"/>
    </location>
</feature>
<comment type="caution">
    <text evidence="4">The sequence shown here is derived from an EMBL/GenBank/DDBJ whole genome shotgun (WGS) entry which is preliminary data.</text>
</comment>
<sequence length="269" mass="30362">MPPSPLIITGSRDSQLRVWRLPETGSRRYIQTDPQANDVNCPYFIRTLQGHSHSVRAIAAHADTLVSGSYDNTVRVWHISTYILTGHKQKVHSVILDVSRNRCISGSMDGYAKIWDLDTGSCLYTLEGHSLHVGLLDLRDEHLVLTAGNSTLKIFNPESRRCQSTLAMHAGAITCFQHNRHKVISNSDRALQLWDIHTGKHLDDLLTDLSAVWQVRFDDRRCVAAVQRDNLTYIEILDFGAVRDGKPAEELGKRILLTAPEDEQIFEEN</sequence>
<accession>A0AAI8VPF6</accession>
<dbReference type="PROSITE" id="PS50294">
    <property type="entry name" value="WD_REPEATS_REGION"/>
    <property type="match status" value="2"/>
</dbReference>
<dbReference type="PROSITE" id="PS00678">
    <property type="entry name" value="WD_REPEATS_1"/>
    <property type="match status" value="1"/>
</dbReference>
<evidence type="ECO:0000256" key="2">
    <source>
        <dbReference type="ARBA" id="ARBA00022737"/>
    </source>
</evidence>
<organism evidence="4 5">
    <name type="scientific">Anthostomella pinea</name>
    <dbReference type="NCBI Taxonomy" id="933095"/>
    <lineage>
        <taxon>Eukaryota</taxon>
        <taxon>Fungi</taxon>
        <taxon>Dikarya</taxon>
        <taxon>Ascomycota</taxon>
        <taxon>Pezizomycotina</taxon>
        <taxon>Sordariomycetes</taxon>
        <taxon>Xylariomycetidae</taxon>
        <taxon>Xylariales</taxon>
        <taxon>Xylariaceae</taxon>
        <taxon>Anthostomella</taxon>
    </lineage>
</organism>
<dbReference type="GO" id="GO:0006886">
    <property type="term" value="P:intracellular protein transport"/>
    <property type="evidence" value="ECO:0007669"/>
    <property type="project" value="TreeGrafter"/>
</dbReference>
<dbReference type="GO" id="GO:0006891">
    <property type="term" value="P:intra-Golgi vesicle-mediated transport"/>
    <property type="evidence" value="ECO:0007669"/>
    <property type="project" value="TreeGrafter"/>
</dbReference>
<dbReference type="GO" id="GO:0006888">
    <property type="term" value="P:endoplasmic reticulum to Golgi vesicle-mediated transport"/>
    <property type="evidence" value="ECO:0007669"/>
    <property type="project" value="TreeGrafter"/>
</dbReference>
<name>A0AAI8VPF6_9PEZI</name>
<dbReference type="Proteomes" id="UP001295740">
    <property type="component" value="Unassembled WGS sequence"/>
</dbReference>
<dbReference type="SMART" id="SM00320">
    <property type="entry name" value="WD40"/>
    <property type="match status" value="4"/>
</dbReference>
<dbReference type="PRINTS" id="PR00320">
    <property type="entry name" value="GPROTEINBRPT"/>
</dbReference>
<evidence type="ECO:0000256" key="3">
    <source>
        <dbReference type="PROSITE-ProRule" id="PRU00221"/>
    </source>
</evidence>
<dbReference type="InterPro" id="IPR050844">
    <property type="entry name" value="Coatomer_complex_subunit"/>
</dbReference>
<dbReference type="Gene3D" id="2.130.10.10">
    <property type="entry name" value="YVTN repeat-like/Quinoprotein amine dehydrogenase"/>
    <property type="match status" value="1"/>
</dbReference>
<keyword evidence="1 3" id="KW-0853">WD repeat</keyword>
<evidence type="ECO:0000313" key="5">
    <source>
        <dbReference type="Proteomes" id="UP001295740"/>
    </source>
</evidence>
<dbReference type="InterPro" id="IPR001680">
    <property type="entry name" value="WD40_rpt"/>
</dbReference>
<dbReference type="InterPro" id="IPR015943">
    <property type="entry name" value="WD40/YVTN_repeat-like_dom_sf"/>
</dbReference>
<feature type="repeat" description="WD" evidence="3">
    <location>
        <begin position="48"/>
        <end position="81"/>
    </location>
</feature>
<reference evidence="4" key="1">
    <citation type="submission" date="2023-10" db="EMBL/GenBank/DDBJ databases">
        <authorList>
            <person name="Hackl T."/>
        </authorList>
    </citation>
    <scope>NUCLEOTIDE SEQUENCE</scope>
</reference>
<dbReference type="GO" id="GO:0006890">
    <property type="term" value="P:retrograde vesicle-mediated transport, Golgi to endoplasmic reticulum"/>
    <property type="evidence" value="ECO:0007669"/>
    <property type="project" value="TreeGrafter"/>
</dbReference>
<dbReference type="InterPro" id="IPR019775">
    <property type="entry name" value="WD40_repeat_CS"/>
</dbReference>
<dbReference type="InterPro" id="IPR020472">
    <property type="entry name" value="WD40_PAC1"/>
</dbReference>
<protein>
    <submittedName>
        <fullName evidence="4">Uu.00g136710.m01.CDS01</fullName>
    </submittedName>
</protein>
<dbReference type="InterPro" id="IPR036322">
    <property type="entry name" value="WD40_repeat_dom_sf"/>
</dbReference>
<dbReference type="Pfam" id="PF00400">
    <property type="entry name" value="WD40"/>
    <property type="match status" value="4"/>
</dbReference>
<evidence type="ECO:0000256" key="1">
    <source>
        <dbReference type="ARBA" id="ARBA00022574"/>
    </source>
</evidence>
<gene>
    <name evidence="4" type="ORF">KHLLAP_LOCUS9113</name>
</gene>
<feature type="repeat" description="WD" evidence="3">
    <location>
        <begin position="1"/>
        <end position="21"/>
    </location>
</feature>
<dbReference type="PROSITE" id="PS50082">
    <property type="entry name" value="WD_REPEATS_2"/>
    <property type="match status" value="3"/>
</dbReference>
<dbReference type="EMBL" id="CAUWAG010000012">
    <property type="protein sequence ID" value="CAJ2508645.1"/>
    <property type="molecule type" value="Genomic_DNA"/>
</dbReference>
<keyword evidence="2" id="KW-0677">Repeat</keyword>
<dbReference type="SUPFAM" id="SSF50978">
    <property type="entry name" value="WD40 repeat-like"/>
    <property type="match status" value="1"/>
</dbReference>